<feature type="domain" description="Thioredoxin" evidence="1">
    <location>
        <begin position="35"/>
        <end position="204"/>
    </location>
</feature>
<dbReference type="Pfam" id="PF00578">
    <property type="entry name" value="AhpC-TSA"/>
    <property type="match status" value="1"/>
</dbReference>
<dbReference type="PROSITE" id="PS51352">
    <property type="entry name" value="THIOREDOXIN_2"/>
    <property type="match status" value="1"/>
</dbReference>
<reference evidence="2 3" key="1">
    <citation type="submission" date="2020-10" db="EMBL/GenBank/DDBJ databases">
        <authorList>
            <person name="Peeters C."/>
        </authorList>
    </citation>
    <scope>NUCLEOTIDE SEQUENCE [LARGE SCALE GENOMIC DNA]</scope>
    <source>
        <strain evidence="2 3">LMG 28140</strain>
    </source>
</reference>
<organism evidence="2 3">
    <name type="scientific">Paraburkholderia metrosideri</name>
    <dbReference type="NCBI Taxonomy" id="580937"/>
    <lineage>
        <taxon>Bacteria</taxon>
        <taxon>Pseudomonadati</taxon>
        <taxon>Pseudomonadota</taxon>
        <taxon>Betaproteobacteria</taxon>
        <taxon>Burkholderiales</taxon>
        <taxon>Burkholderiaceae</taxon>
        <taxon>Paraburkholderia</taxon>
    </lineage>
</organism>
<dbReference type="Proteomes" id="UP000598032">
    <property type="component" value="Unassembled WGS sequence"/>
</dbReference>
<evidence type="ECO:0000259" key="1">
    <source>
        <dbReference type="PROSITE" id="PS51352"/>
    </source>
</evidence>
<evidence type="ECO:0000313" key="3">
    <source>
        <dbReference type="Proteomes" id="UP000598032"/>
    </source>
</evidence>
<comment type="caution">
    <text evidence="2">The sequence shown here is derived from an EMBL/GenBank/DDBJ whole genome shotgun (WGS) entry which is preliminary data.</text>
</comment>
<dbReference type="SUPFAM" id="SSF52833">
    <property type="entry name" value="Thioredoxin-like"/>
    <property type="match status" value="1"/>
</dbReference>
<dbReference type="EMBL" id="CAJHCP010000004">
    <property type="protein sequence ID" value="CAD6528607.1"/>
    <property type="molecule type" value="Genomic_DNA"/>
</dbReference>
<dbReference type="Gene3D" id="3.40.30.10">
    <property type="entry name" value="Glutaredoxin"/>
    <property type="match status" value="1"/>
</dbReference>
<keyword evidence="3" id="KW-1185">Reference proteome</keyword>
<evidence type="ECO:0000313" key="2">
    <source>
        <dbReference type="EMBL" id="CAD6528607.1"/>
    </source>
</evidence>
<protein>
    <recommendedName>
        <fullName evidence="1">Thioredoxin domain-containing protein</fullName>
    </recommendedName>
</protein>
<proteinExistence type="predicted"/>
<gene>
    <name evidence="2" type="ORF">LMG28140_02157</name>
</gene>
<name>A0ABM8NJM2_9BURK</name>
<accession>A0ABM8NJM2</accession>
<dbReference type="InterPro" id="IPR000866">
    <property type="entry name" value="AhpC/TSA"/>
</dbReference>
<dbReference type="InterPro" id="IPR036249">
    <property type="entry name" value="Thioredoxin-like_sf"/>
</dbReference>
<dbReference type="InterPro" id="IPR013766">
    <property type="entry name" value="Thioredoxin_domain"/>
</dbReference>
<sequence>MSTTENGNQSGSVEHTDLNVELVVAASRKAASTAISAGDRAPLFSLEDKRMGLIALEDLLLKGPVIVQFRRGAWCSYGDHATDAVASVDQSDSTERTSVVVIEPPCRVSVKYPSPALPVLLDANMAASRSYGLAFELPQSLRAYYYQLGYTPPQTIEKDTWLVPLPATYVIDRDGIVIFSYIDVDYRKHCGCKELVDALKAAQTKRTAKFRTSLVAS</sequence>